<organism evidence="2 3">
    <name type="scientific">Triticum urartu</name>
    <name type="common">Red wild einkorn</name>
    <name type="synonym">Crithodium urartu</name>
    <dbReference type="NCBI Taxonomy" id="4572"/>
    <lineage>
        <taxon>Eukaryota</taxon>
        <taxon>Viridiplantae</taxon>
        <taxon>Streptophyta</taxon>
        <taxon>Embryophyta</taxon>
        <taxon>Tracheophyta</taxon>
        <taxon>Spermatophyta</taxon>
        <taxon>Magnoliopsida</taxon>
        <taxon>Liliopsida</taxon>
        <taxon>Poales</taxon>
        <taxon>Poaceae</taxon>
        <taxon>BOP clade</taxon>
        <taxon>Pooideae</taxon>
        <taxon>Triticodae</taxon>
        <taxon>Triticeae</taxon>
        <taxon>Triticinae</taxon>
        <taxon>Triticum</taxon>
    </lineage>
</organism>
<evidence type="ECO:0000313" key="2">
    <source>
        <dbReference type="EnsemblPlants" id="TuG1812G0500001507.01.T01.cds311679"/>
    </source>
</evidence>
<keyword evidence="3" id="KW-1185">Reference proteome</keyword>
<reference evidence="3" key="1">
    <citation type="journal article" date="2013" name="Nature">
        <title>Draft genome of the wheat A-genome progenitor Triticum urartu.</title>
        <authorList>
            <person name="Ling H.Q."/>
            <person name="Zhao S."/>
            <person name="Liu D."/>
            <person name="Wang J."/>
            <person name="Sun H."/>
            <person name="Zhang C."/>
            <person name="Fan H."/>
            <person name="Li D."/>
            <person name="Dong L."/>
            <person name="Tao Y."/>
            <person name="Gao C."/>
            <person name="Wu H."/>
            <person name="Li Y."/>
            <person name="Cui Y."/>
            <person name="Guo X."/>
            <person name="Zheng S."/>
            <person name="Wang B."/>
            <person name="Yu K."/>
            <person name="Liang Q."/>
            <person name="Yang W."/>
            <person name="Lou X."/>
            <person name="Chen J."/>
            <person name="Feng M."/>
            <person name="Jian J."/>
            <person name="Zhang X."/>
            <person name="Luo G."/>
            <person name="Jiang Y."/>
            <person name="Liu J."/>
            <person name="Wang Z."/>
            <person name="Sha Y."/>
            <person name="Zhang B."/>
            <person name="Wu H."/>
            <person name="Tang D."/>
            <person name="Shen Q."/>
            <person name="Xue P."/>
            <person name="Zou S."/>
            <person name="Wang X."/>
            <person name="Liu X."/>
            <person name="Wang F."/>
            <person name="Yang Y."/>
            <person name="An X."/>
            <person name="Dong Z."/>
            <person name="Zhang K."/>
            <person name="Zhang X."/>
            <person name="Luo M.C."/>
            <person name="Dvorak J."/>
            <person name="Tong Y."/>
            <person name="Wang J."/>
            <person name="Yang H."/>
            <person name="Li Z."/>
            <person name="Wang D."/>
            <person name="Zhang A."/>
            <person name="Wang J."/>
        </authorList>
    </citation>
    <scope>NUCLEOTIDE SEQUENCE</scope>
    <source>
        <strain evidence="3">cv. G1812</strain>
    </source>
</reference>
<dbReference type="Gramene" id="TuG1812G0500001507.01.T01">
    <property type="protein sequence ID" value="TuG1812G0500001507.01.T01.cds311679"/>
    <property type="gene ID" value="TuG1812G0500001507.01"/>
</dbReference>
<dbReference type="AlphaFoldDB" id="A0A8R7UEK6"/>
<name>A0A8R7UEK6_TRIUA</name>
<proteinExistence type="predicted"/>
<reference evidence="2" key="3">
    <citation type="submission" date="2022-06" db="UniProtKB">
        <authorList>
            <consortium name="EnsemblPlants"/>
        </authorList>
    </citation>
    <scope>IDENTIFICATION</scope>
</reference>
<protein>
    <submittedName>
        <fullName evidence="2">Uncharacterized protein</fullName>
    </submittedName>
</protein>
<dbReference type="Proteomes" id="UP000015106">
    <property type="component" value="Chromosome 5"/>
</dbReference>
<accession>A0A8R7UEK6</accession>
<feature type="region of interest" description="Disordered" evidence="1">
    <location>
        <begin position="127"/>
        <end position="149"/>
    </location>
</feature>
<sequence>MRGEGGGVADVGDGKSGGATSATTMVLVEPLTPEPKAEGGGSGQRGHEGERVTVVNLHLMCGRDVRHRQQRRERRAAIGLYNRWGRMLQRRVPNFFIVDDDGSLLLRRRDDRIGHHKVVVMQGHTTQPCAEHQNGGGAEPPAPGRCSHRPRALVQPDRRDARPAHRAVAALAQVAAWVGSTAPRRSDGGNEERGSRDAFLHRGIFFLTSGLWIFLFRRSPESIDSLNGERAILDEICYLYKGKRHH</sequence>
<evidence type="ECO:0000313" key="3">
    <source>
        <dbReference type="Proteomes" id="UP000015106"/>
    </source>
</evidence>
<feature type="compositionally biased region" description="Gly residues" evidence="1">
    <location>
        <begin position="1"/>
        <end position="17"/>
    </location>
</feature>
<evidence type="ECO:0000256" key="1">
    <source>
        <dbReference type="SAM" id="MobiDB-lite"/>
    </source>
</evidence>
<dbReference type="EnsemblPlants" id="TuG1812G0500001507.01.T01">
    <property type="protein sequence ID" value="TuG1812G0500001507.01.T01.cds311679"/>
    <property type="gene ID" value="TuG1812G0500001507.01"/>
</dbReference>
<feature type="region of interest" description="Disordered" evidence="1">
    <location>
        <begin position="1"/>
        <end position="20"/>
    </location>
</feature>
<reference evidence="2" key="2">
    <citation type="submission" date="2018-03" db="EMBL/GenBank/DDBJ databases">
        <title>The Triticum urartu genome reveals the dynamic nature of wheat genome evolution.</title>
        <authorList>
            <person name="Ling H."/>
            <person name="Ma B."/>
            <person name="Shi X."/>
            <person name="Liu H."/>
            <person name="Dong L."/>
            <person name="Sun H."/>
            <person name="Cao Y."/>
            <person name="Gao Q."/>
            <person name="Zheng S."/>
            <person name="Li Y."/>
            <person name="Yu Y."/>
            <person name="Du H."/>
            <person name="Qi M."/>
            <person name="Li Y."/>
            <person name="Yu H."/>
            <person name="Cui Y."/>
            <person name="Wang N."/>
            <person name="Chen C."/>
            <person name="Wu H."/>
            <person name="Zhao Y."/>
            <person name="Zhang J."/>
            <person name="Li Y."/>
            <person name="Zhou W."/>
            <person name="Zhang B."/>
            <person name="Hu W."/>
            <person name="Eijk M."/>
            <person name="Tang J."/>
            <person name="Witsenboer H."/>
            <person name="Zhao S."/>
            <person name="Li Z."/>
            <person name="Zhang A."/>
            <person name="Wang D."/>
            <person name="Liang C."/>
        </authorList>
    </citation>
    <scope>NUCLEOTIDE SEQUENCE [LARGE SCALE GENOMIC DNA]</scope>
    <source>
        <strain evidence="2">cv. G1812</strain>
    </source>
</reference>
<feature type="region of interest" description="Disordered" evidence="1">
    <location>
        <begin position="29"/>
        <end position="50"/>
    </location>
</feature>